<keyword evidence="4" id="KW-0653">Protein transport</keyword>
<dbReference type="PANTHER" id="PTHR31431:SF1">
    <property type="entry name" value="NUCLEOPORIN NUP188"/>
    <property type="match status" value="1"/>
</dbReference>
<dbReference type="InterPro" id="IPR041634">
    <property type="entry name" value="Nup188_C"/>
</dbReference>
<dbReference type="PANTHER" id="PTHR31431">
    <property type="entry name" value="NUCLEOPORIN NUP188 HOMOLOG"/>
    <property type="match status" value="1"/>
</dbReference>
<evidence type="ECO:0000256" key="6">
    <source>
        <dbReference type="ARBA" id="ARBA00023132"/>
    </source>
</evidence>
<evidence type="ECO:0000256" key="5">
    <source>
        <dbReference type="ARBA" id="ARBA00023010"/>
    </source>
</evidence>
<sequence>MSYFPSLDKCLTGESQLIGWRLAYIALRDNVDNKNLHDFVNDPDSLSCLRNCLDPLPRPSPKSAGDYETKIAPIHVTQAAESELDLDELKEDAKWLSKELQIEELGALRLAIVEHQSRTNASLTAGTPAISRAANSDDSNTARSGEQSKEGKKLTQETRRAALLNTFLVERSHILKLSAHLAARCAVSRGRGLGSRPGAVQASTAQPVWIDELGHDLANDRCSGQTPSGLANFSHKVIEKIGTVLNTAEDTSAWPKAIVDNGLQESFVRAHLSDIVCLLQLLLSSLYSLHGVPPHSLVTSWFVLMKRIEFLQNSRPIFAAAGLDVSTAQLLISVISIEILRAEGVIAEVLSAVGPDDRSAENITYLGDAECLRSINEAFKESASLGLSLAAPALLAWSAVTAVIQEISRLHQDPSADDAGQLSKRNPGPLASDIEKATDILSRSVPETIDDPSRWFAMAAVDGLGVMSVITMLASTLGALFGSASDAPVTYISKETLFEALKHTVTLVQYGGEILEALLALLTPCGNSDAARLHSEILAGRVLSDQNQLRPAVLEQAMARYPYESSPLIRLLAALASARNETGQATDLNVISLLDNLQSFTVMVPEGFSSYQLEHENMNSNEMMLTEHLPLFMPRQGSFAWNSSASHLKAIAGAESIENDSTVIVVAGTTGTIVKEPRPFVFRLNHQHSSLEYLGLMLHTFMPNSTQIPAAPGAYLDRVGAAEIIDLFVSLLKAVLRDQQDHADAQHLLGRLSNALPDQLDIVSIIAEILEAELIGFLDQNPQDGSLELASACTEFFYVLVKLSPERVWSTMARSSLLGVVDGAASLGTVVGSCEAQLGRYRFLTACVQLHTNLLENAINGLVRRKSSTPRAKANRFEDTRDLRDSTPERTMSAVLLAFQKILFDVLQNIPEWKFSVPTERSEILVLISTSFSKLLTCAYGVGRSGQDSLTVPGVLASAASALRDSCAPDTGPSPVTEIVTRLLPDGLLAAEDTIPTQVQASVVGQTNSLLDFLNVVIRSAQDVRSSSESERSGVSISRSKISVGSSAISLATDLMKTMPMMAALLATDHRYRVKIFQLLAEIVLITASGEASPPSLLGFLERHTANLFLTMVTRLDRPLADAFCERKIWDFFSAVMAGKQQWFGIFLLSGSLPKARGQGGEPERLKGKTVLTYALDQLSNIANLAPERALGMLKFLALAQQTLVWSTQQLRNHPEFLRATVSWLDDLKGVFKEPAVSSDAQIRRASEYEMAAYLCDVLAINVHASLETGNKTILRYLIPRLTFLRDYGVAVDGYNRSLHKNLADNVSRRFPQCYISSFRRSSVAPVNYGPEYFYHRDFAASVLGYDSSWSGGSGSGNGGFVNEFARANINMSLVHAQMQLLRSWKTLTTTLCECADAEPTLHTAAAKVAEKCLFANSQAQLDEPCMAEALELRLELAFIIASRLVALQVNGPFMKDLLPAAWELLVRSPVDYEVATALEDVQYYRRLLQVLYLAIQPHTYMTSDKSDQAANKEAMDFLPASTSTHLVNIASKVIAPGFRALCADLHSNVRLALPGDFALLTALLQAIVSVPGIGSIQTLLADVVAGSSMIRGALSLYSWSDQLAEVTDSDPVYGEIAINFLLAMSTIRPIAEQLALDGVLVRLSAANLSNYFRKPNGRGPFDEPIRMFSIWTEGFLPLCLNLLDAVGPPVAAELAVFLNTFPEQLQRVVKSFDNEQPSLRNPHGGAITLSMVSEANSLSMIAMIVSSDIARGAAEGINAADIPQLAFDVASVKAKVEGLWRNKRVLRERITATSSLEARWQRTPTSGAFQNVLEGKVMKEIASMLACLGVEVTE</sequence>
<keyword evidence="3" id="KW-0509">mRNA transport</keyword>
<name>A0A6J3M6Y4_9PEZI</name>
<evidence type="ECO:0000313" key="15">
    <source>
        <dbReference type="RefSeq" id="XP_033460811.1"/>
    </source>
</evidence>
<keyword evidence="5" id="KW-0811">Translocation</keyword>
<dbReference type="InterPro" id="IPR044840">
    <property type="entry name" value="Nup188"/>
</dbReference>
<dbReference type="Pfam" id="PF21093">
    <property type="entry name" value="Nup188_N-subdom_III"/>
    <property type="match status" value="1"/>
</dbReference>
<keyword evidence="14" id="KW-1185">Reference proteome</keyword>
<reference evidence="15" key="3">
    <citation type="submission" date="2025-08" db="UniProtKB">
        <authorList>
            <consortium name="RefSeq"/>
        </authorList>
    </citation>
    <scope>IDENTIFICATION</scope>
    <source>
        <strain evidence="15">CBS 342.82</strain>
    </source>
</reference>
<gene>
    <name evidence="15" type="ORF">K489DRAFT_379777</name>
</gene>
<accession>A0A6J3M6Y4</accession>
<keyword evidence="7" id="KW-0539">Nucleus</keyword>
<organism evidence="15">
    <name type="scientific">Dissoconium aciculare CBS 342.82</name>
    <dbReference type="NCBI Taxonomy" id="1314786"/>
    <lineage>
        <taxon>Eukaryota</taxon>
        <taxon>Fungi</taxon>
        <taxon>Dikarya</taxon>
        <taxon>Ascomycota</taxon>
        <taxon>Pezizomycotina</taxon>
        <taxon>Dothideomycetes</taxon>
        <taxon>Dothideomycetidae</taxon>
        <taxon>Mycosphaerellales</taxon>
        <taxon>Dissoconiaceae</taxon>
        <taxon>Dissoconium</taxon>
    </lineage>
</organism>
<dbReference type="OrthoDB" id="102511at2759"/>
<dbReference type="RefSeq" id="XP_033460811.1">
    <property type="nucleotide sequence ID" value="XM_033604732.1"/>
</dbReference>
<dbReference type="Pfam" id="PF18378">
    <property type="entry name" value="Nup188_C"/>
    <property type="match status" value="1"/>
</dbReference>
<dbReference type="GO" id="GO:0051028">
    <property type="term" value="P:mRNA transport"/>
    <property type="evidence" value="ECO:0007669"/>
    <property type="project" value="UniProtKB-KW"/>
</dbReference>
<comment type="similarity">
    <text evidence="8">Belongs to the Nup188 family.</text>
</comment>
<evidence type="ECO:0000256" key="10">
    <source>
        <dbReference type="SAM" id="MobiDB-lite"/>
    </source>
</evidence>
<feature type="domain" description="Nuclear pore protein Nup188 C-terminal" evidence="12">
    <location>
        <begin position="1458"/>
        <end position="1829"/>
    </location>
</feature>
<evidence type="ECO:0000256" key="1">
    <source>
        <dbReference type="ARBA" id="ARBA00004567"/>
    </source>
</evidence>
<evidence type="ECO:0000313" key="14">
    <source>
        <dbReference type="Proteomes" id="UP000504637"/>
    </source>
</evidence>
<evidence type="ECO:0000256" key="9">
    <source>
        <dbReference type="ARBA" id="ARBA00040174"/>
    </source>
</evidence>
<evidence type="ECO:0000259" key="12">
    <source>
        <dbReference type="Pfam" id="PF18378"/>
    </source>
</evidence>
<dbReference type="GeneID" id="54362532"/>
<evidence type="ECO:0000256" key="8">
    <source>
        <dbReference type="ARBA" id="ARBA00038387"/>
    </source>
</evidence>
<protein>
    <recommendedName>
        <fullName evidence="9">Nucleoporin NUP188</fullName>
    </recommendedName>
</protein>
<evidence type="ECO:0000256" key="3">
    <source>
        <dbReference type="ARBA" id="ARBA00022816"/>
    </source>
</evidence>
<evidence type="ECO:0000256" key="2">
    <source>
        <dbReference type="ARBA" id="ARBA00022448"/>
    </source>
</evidence>
<feature type="region of interest" description="Disordered" evidence="10">
    <location>
        <begin position="121"/>
        <end position="156"/>
    </location>
</feature>
<dbReference type="Gene3D" id="1.25.10.70">
    <property type="match status" value="1"/>
</dbReference>
<dbReference type="GO" id="GO:0044611">
    <property type="term" value="C:nuclear pore inner ring"/>
    <property type="evidence" value="ECO:0007669"/>
    <property type="project" value="TreeGrafter"/>
</dbReference>
<keyword evidence="2" id="KW-0813">Transport</keyword>
<dbReference type="GO" id="GO:0006405">
    <property type="term" value="P:RNA export from nucleus"/>
    <property type="evidence" value="ECO:0007669"/>
    <property type="project" value="TreeGrafter"/>
</dbReference>
<feature type="domain" description="Nucleoporin Nup188 N-terminal" evidence="11">
    <location>
        <begin position="91"/>
        <end position="400"/>
    </location>
</feature>
<dbReference type="InterPro" id="IPR018864">
    <property type="entry name" value="Nucleoporin_Nup188_N"/>
</dbReference>
<dbReference type="InterPro" id="IPR048883">
    <property type="entry name" value="Nup188_N-subdom_III"/>
</dbReference>
<feature type="domain" description="Nucleoporin Nup188 N-terminal subdomain III" evidence="13">
    <location>
        <begin position="723"/>
        <end position="1151"/>
    </location>
</feature>
<reference evidence="15" key="2">
    <citation type="submission" date="2020-04" db="EMBL/GenBank/DDBJ databases">
        <authorList>
            <consortium name="NCBI Genome Project"/>
        </authorList>
    </citation>
    <scope>NUCLEOTIDE SEQUENCE</scope>
    <source>
        <strain evidence="15">CBS 342.82</strain>
    </source>
</reference>
<dbReference type="Proteomes" id="UP000504637">
    <property type="component" value="Unplaced"/>
</dbReference>
<feature type="compositionally biased region" description="Basic and acidic residues" evidence="10">
    <location>
        <begin position="146"/>
        <end position="156"/>
    </location>
</feature>
<dbReference type="Pfam" id="PF10487">
    <property type="entry name" value="Nup188_N"/>
    <property type="match status" value="1"/>
</dbReference>
<evidence type="ECO:0000256" key="4">
    <source>
        <dbReference type="ARBA" id="ARBA00022927"/>
    </source>
</evidence>
<dbReference type="GO" id="GO:0017056">
    <property type="term" value="F:structural constituent of nuclear pore"/>
    <property type="evidence" value="ECO:0007669"/>
    <property type="project" value="InterPro"/>
</dbReference>
<evidence type="ECO:0000259" key="11">
    <source>
        <dbReference type="Pfam" id="PF10487"/>
    </source>
</evidence>
<evidence type="ECO:0000259" key="13">
    <source>
        <dbReference type="Pfam" id="PF21093"/>
    </source>
</evidence>
<dbReference type="GO" id="GO:0006606">
    <property type="term" value="P:protein import into nucleus"/>
    <property type="evidence" value="ECO:0007669"/>
    <property type="project" value="TreeGrafter"/>
</dbReference>
<keyword evidence="6" id="KW-0906">Nuclear pore complex</keyword>
<proteinExistence type="inferred from homology"/>
<evidence type="ECO:0000256" key="7">
    <source>
        <dbReference type="ARBA" id="ARBA00023242"/>
    </source>
</evidence>
<feature type="compositionally biased region" description="Polar residues" evidence="10">
    <location>
        <begin position="133"/>
        <end position="145"/>
    </location>
</feature>
<reference evidence="15" key="1">
    <citation type="submission" date="2020-01" db="EMBL/GenBank/DDBJ databases">
        <authorList>
            <consortium name="DOE Joint Genome Institute"/>
            <person name="Haridas S."/>
            <person name="Albert R."/>
            <person name="Binder M."/>
            <person name="Bloem J."/>
            <person name="Labutti K."/>
            <person name="Salamov A."/>
            <person name="Andreopoulos B."/>
            <person name="Baker S.E."/>
            <person name="Barry K."/>
            <person name="Bills G."/>
            <person name="Bluhm B.H."/>
            <person name="Cannon C."/>
            <person name="Castanera R."/>
            <person name="Culley D.E."/>
            <person name="Daum C."/>
            <person name="Ezra D."/>
            <person name="Gonzalez J.B."/>
            <person name="Henrissat B."/>
            <person name="Kuo A."/>
            <person name="Liang C."/>
            <person name="Lipzen A."/>
            <person name="Lutzoni F."/>
            <person name="Magnuson J."/>
            <person name="Mondo S."/>
            <person name="Nolan M."/>
            <person name="Ohm R."/>
            <person name="Pangilinan J."/>
            <person name="Park H.-J."/>
            <person name="Ramirez L."/>
            <person name="Alfaro M."/>
            <person name="Sun H."/>
            <person name="Tritt A."/>
            <person name="Yoshinaga Y."/>
            <person name="Zwiers L.-H."/>
            <person name="Turgeon B.G."/>
            <person name="Goodwin S.B."/>
            <person name="Spatafora J.W."/>
            <person name="Crous P.W."/>
            <person name="Grigoriev I.V."/>
        </authorList>
    </citation>
    <scope>NUCLEOTIDE SEQUENCE</scope>
    <source>
        <strain evidence="15">CBS 342.82</strain>
    </source>
</reference>
<comment type="subcellular location">
    <subcellularLocation>
        <location evidence="1">Nucleus</location>
        <location evidence="1">Nuclear pore complex</location>
    </subcellularLocation>
</comment>